<feature type="compositionally biased region" description="Acidic residues" evidence="1">
    <location>
        <begin position="277"/>
        <end position="310"/>
    </location>
</feature>
<reference evidence="2 3" key="1">
    <citation type="journal article" date="2012" name="PLoS Pathog.">
        <title>Diverse lifestyles and strategies of plant pathogenesis encoded in the genomes of eighteen Dothideomycetes fungi.</title>
        <authorList>
            <person name="Ohm R.A."/>
            <person name="Feau N."/>
            <person name="Henrissat B."/>
            <person name="Schoch C.L."/>
            <person name="Horwitz B.A."/>
            <person name="Barry K.W."/>
            <person name="Condon B.J."/>
            <person name="Copeland A.C."/>
            <person name="Dhillon B."/>
            <person name="Glaser F."/>
            <person name="Hesse C.N."/>
            <person name="Kosti I."/>
            <person name="LaButti K."/>
            <person name="Lindquist E.A."/>
            <person name="Lucas S."/>
            <person name="Salamov A.A."/>
            <person name="Bradshaw R.E."/>
            <person name="Ciuffetti L."/>
            <person name="Hamelin R.C."/>
            <person name="Kema G.H.J."/>
            <person name="Lawrence C."/>
            <person name="Scott J.A."/>
            <person name="Spatafora J.W."/>
            <person name="Turgeon B.G."/>
            <person name="de Wit P.J.G.M."/>
            <person name="Zhong S."/>
            <person name="Goodwin S.B."/>
            <person name="Grigoriev I.V."/>
        </authorList>
    </citation>
    <scope>NUCLEOTIDE SEQUENCE [LARGE SCALE GENOMIC DNA]</scope>
    <source>
        <strain evidence="3">28A</strain>
    </source>
</reference>
<gene>
    <name evidence="2" type="ORF">SETTUDRAFT_22432</name>
</gene>
<evidence type="ECO:0000313" key="2">
    <source>
        <dbReference type="EMBL" id="EOA82441.1"/>
    </source>
</evidence>
<protein>
    <submittedName>
        <fullName evidence="2">Uncharacterized protein</fullName>
    </submittedName>
</protein>
<evidence type="ECO:0000256" key="1">
    <source>
        <dbReference type="SAM" id="MobiDB-lite"/>
    </source>
</evidence>
<dbReference type="RefSeq" id="XP_008029332.1">
    <property type="nucleotide sequence ID" value="XM_008031141.1"/>
</dbReference>
<dbReference type="EMBL" id="KB908844">
    <property type="protein sequence ID" value="EOA82441.1"/>
    <property type="molecule type" value="Genomic_DNA"/>
</dbReference>
<sequence length="338" mass="37486">MRMFTQRSAVGEKTPWTQRKAVGSSSSSGSHADGSGKSTSQGRRQHSSQQSSYESQELFHSSNSHQEVSDALDEAQDHGEVMYSRFLSQHHEPETETASSFSDDPAFSDDEYPDALDTWEQVSQSLSPAYNFPGTWTAALHDTTAALSQVRNATSSYAQALCTSGLGRATLSIGAAALHSTNNYALSLAEWSLSKTGLVPNELPAPVRAWVARRQEGDRRRREARIRRHNLRHFQEASNGLFIEGSSRFVIDLHDTDASGEFLDSVPMTLERREEVESGDVEYEDPFELGDEDDEDDGEDDEESEEESVEDSVKSVDDEASDGEKQNDGLVRLFEFDD</sequence>
<dbReference type="OrthoDB" id="3801434at2759"/>
<feature type="region of interest" description="Disordered" evidence="1">
    <location>
        <begin position="265"/>
        <end position="338"/>
    </location>
</feature>
<dbReference type="AlphaFoldDB" id="R0IAW7"/>
<name>R0IAW7_EXST2</name>
<reference evidence="2 3" key="2">
    <citation type="journal article" date="2013" name="PLoS Genet.">
        <title>Comparative genome structure, secondary metabolite, and effector coding capacity across Cochliobolus pathogens.</title>
        <authorList>
            <person name="Condon B.J."/>
            <person name="Leng Y."/>
            <person name="Wu D."/>
            <person name="Bushley K.E."/>
            <person name="Ohm R.A."/>
            <person name="Otillar R."/>
            <person name="Martin J."/>
            <person name="Schackwitz W."/>
            <person name="Grimwood J."/>
            <person name="MohdZainudin N."/>
            <person name="Xue C."/>
            <person name="Wang R."/>
            <person name="Manning V.A."/>
            <person name="Dhillon B."/>
            <person name="Tu Z.J."/>
            <person name="Steffenson B.J."/>
            <person name="Salamov A."/>
            <person name="Sun H."/>
            <person name="Lowry S."/>
            <person name="LaButti K."/>
            <person name="Han J."/>
            <person name="Copeland A."/>
            <person name="Lindquist E."/>
            <person name="Barry K."/>
            <person name="Schmutz J."/>
            <person name="Baker S.E."/>
            <person name="Ciuffetti L.M."/>
            <person name="Grigoriev I.V."/>
            <person name="Zhong S."/>
            <person name="Turgeon B.G."/>
        </authorList>
    </citation>
    <scope>NUCLEOTIDE SEQUENCE [LARGE SCALE GENOMIC DNA]</scope>
    <source>
        <strain evidence="3">28A</strain>
    </source>
</reference>
<feature type="region of interest" description="Disordered" evidence="1">
    <location>
        <begin position="1"/>
        <end position="75"/>
    </location>
</feature>
<accession>R0IAW7</accession>
<dbReference type="GeneID" id="19402552"/>
<evidence type="ECO:0000313" key="3">
    <source>
        <dbReference type="Proteomes" id="UP000016935"/>
    </source>
</evidence>
<organism evidence="2 3">
    <name type="scientific">Exserohilum turcicum (strain 28A)</name>
    <name type="common">Northern leaf blight fungus</name>
    <name type="synonym">Setosphaeria turcica</name>
    <dbReference type="NCBI Taxonomy" id="671987"/>
    <lineage>
        <taxon>Eukaryota</taxon>
        <taxon>Fungi</taxon>
        <taxon>Dikarya</taxon>
        <taxon>Ascomycota</taxon>
        <taxon>Pezizomycotina</taxon>
        <taxon>Dothideomycetes</taxon>
        <taxon>Pleosporomycetidae</taxon>
        <taxon>Pleosporales</taxon>
        <taxon>Pleosporineae</taxon>
        <taxon>Pleosporaceae</taxon>
        <taxon>Exserohilum</taxon>
    </lineage>
</organism>
<feature type="compositionally biased region" description="Basic and acidic residues" evidence="1">
    <location>
        <begin position="311"/>
        <end position="327"/>
    </location>
</feature>
<proteinExistence type="predicted"/>
<dbReference type="HOGENOM" id="CLU_855264_0_0_1"/>
<keyword evidence="3" id="KW-1185">Reference proteome</keyword>
<dbReference type="Proteomes" id="UP000016935">
    <property type="component" value="Unassembled WGS sequence"/>
</dbReference>
<feature type="compositionally biased region" description="Low complexity" evidence="1">
    <location>
        <begin position="23"/>
        <end position="56"/>
    </location>
</feature>